<proteinExistence type="predicted"/>
<dbReference type="RefSeq" id="WP_319692972.1">
    <property type="nucleotide sequence ID" value="NZ_JARAWN010000110.1"/>
</dbReference>
<evidence type="ECO:0000313" key="2">
    <source>
        <dbReference type="Proteomes" id="UP001273589"/>
    </source>
</evidence>
<name>A0AAJ2PQI6_9ACTN</name>
<comment type="caution">
    <text evidence="1">The sequence shown here is derived from an EMBL/GenBank/DDBJ whole genome shotgun (WGS) entry which is preliminary data.</text>
</comment>
<accession>A0AAJ2PQI6</accession>
<evidence type="ECO:0000313" key="1">
    <source>
        <dbReference type="EMBL" id="MDX3131840.1"/>
    </source>
</evidence>
<dbReference type="EMBL" id="JARAWN010000110">
    <property type="protein sequence ID" value="MDX3131840.1"/>
    <property type="molecule type" value="Genomic_DNA"/>
</dbReference>
<reference evidence="1" key="1">
    <citation type="journal article" date="2023" name="Microb. Genom.">
        <title>Mesoterricola silvestris gen. nov., sp. nov., Mesoterricola sediminis sp. nov., Geothrix oryzae sp. nov., Geothrix edaphica sp. nov., Geothrix rubra sp. nov., and Geothrix limicola sp. nov., six novel members of Acidobacteriota isolated from soils.</title>
        <authorList>
            <person name="Weisberg A.J."/>
            <person name="Pearce E."/>
            <person name="Kramer C.G."/>
            <person name="Chang J.H."/>
            <person name="Clarke C.R."/>
        </authorList>
    </citation>
    <scope>NUCLEOTIDE SEQUENCE</scope>
    <source>
        <strain evidence="1">ND06-05F</strain>
    </source>
</reference>
<sequence>MTWRTVKQLADAATPEKLFTGQWQNRPSVLDDYKFHLDERWNEGCTNTWKLWEEIVPLGYKGGYQRVRAYLHEKRTARRRWPGPSGGRCRGAPLPAIAAENGAGRWSWPHQPART</sequence>
<protein>
    <submittedName>
        <fullName evidence="1">Uncharacterized protein</fullName>
    </submittedName>
</protein>
<dbReference type="Proteomes" id="UP001273589">
    <property type="component" value="Unassembled WGS sequence"/>
</dbReference>
<organism evidence="1 2">
    <name type="scientific">Streptomyces europaeiscabiei</name>
    <dbReference type="NCBI Taxonomy" id="146819"/>
    <lineage>
        <taxon>Bacteria</taxon>
        <taxon>Bacillati</taxon>
        <taxon>Actinomycetota</taxon>
        <taxon>Actinomycetes</taxon>
        <taxon>Kitasatosporales</taxon>
        <taxon>Streptomycetaceae</taxon>
        <taxon>Streptomyces</taxon>
    </lineage>
</organism>
<gene>
    <name evidence="1" type="ORF">PV367_19050</name>
</gene>
<dbReference type="AlphaFoldDB" id="A0AAJ2PQI6"/>